<name>A0A6Z7UWG2_LISMN</name>
<reference evidence="1 2" key="1">
    <citation type="submission" date="2019-03" db="EMBL/GenBank/DDBJ databases">
        <authorList>
            <person name="Ashton P.M."/>
            <person name="Dallman T."/>
            <person name="Nair S."/>
            <person name="De Pinna E."/>
            <person name="Peters T."/>
            <person name="Grant K."/>
        </authorList>
    </citation>
    <scope>NUCLEOTIDE SEQUENCE [LARGE SCALE GENOMIC DNA]</scope>
    <source>
        <strain evidence="1">RL15000161</strain>
    </source>
</reference>
<dbReference type="AlphaFoldDB" id="A0A6Z7UWG2"/>
<dbReference type="EMBL" id="AAARIE010000025">
    <property type="protein sequence ID" value="EAE2661241.1"/>
    <property type="molecule type" value="Genomic_DNA"/>
</dbReference>
<comment type="caution">
    <text evidence="1">The sequence shown here is derived from an EMBL/GenBank/DDBJ whole genome shotgun (WGS) entry which is preliminary data.</text>
</comment>
<organism evidence="1 2">
    <name type="scientific">Listeria monocytogenes</name>
    <dbReference type="NCBI Taxonomy" id="1639"/>
    <lineage>
        <taxon>Bacteria</taxon>
        <taxon>Bacillati</taxon>
        <taxon>Bacillota</taxon>
        <taxon>Bacilli</taxon>
        <taxon>Bacillales</taxon>
        <taxon>Listeriaceae</taxon>
        <taxon>Listeria</taxon>
    </lineage>
</organism>
<protein>
    <submittedName>
        <fullName evidence="1">Uncharacterized protein</fullName>
    </submittedName>
</protein>
<gene>
    <name evidence="1" type="ORF">E1V33_13860</name>
</gene>
<accession>A0A6Z7UWG2</accession>
<evidence type="ECO:0000313" key="2">
    <source>
        <dbReference type="Proteomes" id="UP000383365"/>
    </source>
</evidence>
<dbReference type="Proteomes" id="UP000383365">
    <property type="component" value="Unassembled WGS sequence"/>
</dbReference>
<sequence length="81" mass="9276">MKKCNLCGEVFKKFDTIICISERDYFHHSCVSFAPIKYAVFATSKAANYDDFLGTCDDEDIQLAEIVFDEGEYLKEGEEDD</sequence>
<proteinExistence type="predicted"/>
<evidence type="ECO:0000313" key="1">
    <source>
        <dbReference type="EMBL" id="EAE2661241.1"/>
    </source>
</evidence>